<gene>
    <name evidence="2" type="ORF">E1B00_14725</name>
</gene>
<feature type="region of interest" description="Disordered" evidence="1">
    <location>
        <begin position="1"/>
        <end position="43"/>
    </location>
</feature>
<reference evidence="2 3" key="1">
    <citation type="submission" date="2019-03" db="EMBL/GenBank/DDBJ databases">
        <title>Arenimonas daejeonensis sp. nov., isolated from compost.</title>
        <authorList>
            <person name="Jeon C.O."/>
        </authorList>
    </citation>
    <scope>NUCLEOTIDE SEQUENCE [LARGE SCALE GENOMIC DNA]</scope>
    <source>
        <strain evidence="2 3">R29</strain>
    </source>
</reference>
<evidence type="ECO:0000313" key="2">
    <source>
        <dbReference type="EMBL" id="TNJ32651.1"/>
    </source>
</evidence>
<dbReference type="InterPro" id="IPR027375">
    <property type="entry name" value="DKNYY"/>
</dbReference>
<dbReference type="Pfam" id="PF13644">
    <property type="entry name" value="DKNYY"/>
    <property type="match status" value="1"/>
</dbReference>
<name>A0A5C4RPJ4_9GAMM</name>
<accession>A0A5C4RPJ4</accession>
<dbReference type="Proteomes" id="UP000305760">
    <property type="component" value="Unassembled WGS sequence"/>
</dbReference>
<organism evidence="2 3">
    <name type="scientific">Arenimonas terrae</name>
    <dbReference type="NCBI Taxonomy" id="2546226"/>
    <lineage>
        <taxon>Bacteria</taxon>
        <taxon>Pseudomonadati</taxon>
        <taxon>Pseudomonadota</taxon>
        <taxon>Gammaproteobacteria</taxon>
        <taxon>Lysobacterales</taxon>
        <taxon>Lysobacteraceae</taxon>
        <taxon>Arenimonas</taxon>
    </lineage>
</organism>
<dbReference type="OrthoDB" id="6316177at2"/>
<evidence type="ECO:0000313" key="3">
    <source>
        <dbReference type="Proteomes" id="UP000305760"/>
    </source>
</evidence>
<protein>
    <recommendedName>
        <fullName evidence="4">DKNYY family protein</fullName>
    </recommendedName>
</protein>
<proteinExistence type="predicted"/>
<evidence type="ECO:0008006" key="4">
    <source>
        <dbReference type="Google" id="ProtNLM"/>
    </source>
</evidence>
<dbReference type="AlphaFoldDB" id="A0A5C4RPJ4"/>
<evidence type="ECO:0000256" key="1">
    <source>
        <dbReference type="SAM" id="MobiDB-lite"/>
    </source>
</evidence>
<dbReference type="EMBL" id="SMDR01000005">
    <property type="protein sequence ID" value="TNJ32651.1"/>
    <property type="molecule type" value="Genomic_DNA"/>
</dbReference>
<sequence>MGSSWSTGRRGARGGPAAPALDARQSRPDRPIGPAGAQANSGSAFSCTLPGRRIVIAHRSCAASMLPTLDEFRLARPPATSALDDDPFHLYWREGDRILCRLDRVVAGADADSFVFYLGAFARDRRRCYFLESRLNGADPERFHALNYTWFKDANAVWCIGGKVKDAHAASFEACDDGVDDLDGTWIPHSYGRDEARVFHYDFSGKANWVRKAESASFRSLGDGYFGVDARTVFCGHASIAKADVASWRKLGGFYSRDDRRIFYFNREITVADPHSFRVVPAADGRTQLARDDRHRYVNDVPIGGDPVAAARWRDMAPPEETAARPLA</sequence>
<comment type="caution">
    <text evidence="2">The sequence shown here is derived from an EMBL/GenBank/DDBJ whole genome shotgun (WGS) entry which is preliminary data.</text>
</comment>
<keyword evidence="3" id="KW-1185">Reference proteome</keyword>